<proteinExistence type="predicted"/>
<dbReference type="AlphaFoldDB" id="A0A9D4UWV8"/>
<reference evidence="1" key="1">
    <citation type="submission" date="2021-01" db="EMBL/GenBank/DDBJ databases">
        <title>Adiantum capillus-veneris genome.</title>
        <authorList>
            <person name="Fang Y."/>
            <person name="Liao Q."/>
        </authorList>
    </citation>
    <scope>NUCLEOTIDE SEQUENCE</scope>
    <source>
        <strain evidence="1">H3</strain>
        <tissue evidence="1">Leaf</tissue>
    </source>
</reference>
<sequence length="92" mass="10553">MTYWRLQSKTDLLGHLNFVGGPIPEDMEKALSNWKPASAGRPPHYLAWACSNRIDGAESFCGRSLHYAVQKIVEHLPDRKIRRVPICFSIRF</sequence>
<organism evidence="1 2">
    <name type="scientific">Adiantum capillus-veneris</name>
    <name type="common">Maidenhair fern</name>
    <dbReference type="NCBI Taxonomy" id="13818"/>
    <lineage>
        <taxon>Eukaryota</taxon>
        <taxon>Viridiplantae</taxon>
        <taxon>Streptophyta</taxon>
        <taxon>Embryophyta</taxon>
        <taxon>Tracheophyta</taxon>
        <taxon>Polypodiopsida</taxon>
        <taxon>Polypodiidae</taxon>
        <taxon>Polypodiales</taxon>
        <taxon>Pteridineae</taxon>
        <taxon>Pteridaceae</taxon>
        <taxon>Vittarioideae</taxon>
        <taxon>Adiantum</taxon>
    </lineage>
</organism>
<dbReference type="Proteomes" id="UP000886520">
    <property type="component" value="Chromosome 9"/>
</dbReference>
<dbReference type="EMBL" id="JABFUD020000009">
    <property type="protein sequence ID" value="KAI5075481.1"/>
    <property type="molecule type" value="Genomic_DNA"/>
</dbReference>
<protein>
    <submittedName>
        <fullName evidence="1">Uncharacterized protein</fullName>
    </submittedName>
</protein>
<name>A0A9D4UWV8_ADICA</name>
<gene>
    <name evidence="1" type="ORF">GOP47_0009557</name>
</gene>
<comment type="caution">
    <text evidence="1">The sequence shown here is derived from an EMBL/GenBank/DDBJ whole genome shotgun (WGS) entry which is preliminary data.</text>
</comment>
<accession>A0A9D4UWV8</accession>
<evidence type="ECO:0000313" key="1">
    <source>
        <dbReference type="EMBL" id="KAI5075481.1"/>
    </source>
</evidence>
<keyword evidence="2" id="KW-1185">Reference proteome</keyword>
<evidence type="ECO:0000313" key="2">
    <source>
        <dbReference type="Proteomes" id="UP000886520"/>
    </source>
</evidence>